<dbReference type="PIRSF" id="PIRSF024534">
    <property type="entry name" value="ThiW"/>
    <property type="match status" value="1"/>
</dbReference>
<proteinExistence type="predicted"/>
<dbReference type="Proteomes" id="UP000198956">
    <property type="component" value="Unassembled WGS sequence"/>
</dbReference>
<keyword evidence="1" id="KW-0812">Transmembrane</keyword>
<evidence type="ECO:0000313" key="2">
    <source>
        <dbReference type="EMBL" id="QYY41380.1"/>
    </source>
</evidence>
<reference evidence="3 4" key="1">
    <citation type="submission" date="2016-10" db="EMBL/GenBank/DDBJ databases">
        <authorList>
            <person name="de Groot N.N."/>
        </authorList>
    </citation>
    <scope>NUCLEOTIDE SEQUENCE [LARGE SCALE GENOMIC DNA]</scope>
    <source>
        <strain evidence="3 4">L 420-91</strain>
    </source>
</reference>
<evidence type="ECO:0000313" key="4">
    <source>
        <dbReference type="Proteomes" id="UP000198956"/>
    </source>
</evidence>
<name>A0A1G7Y5E3_ANETH</name>
<organism evidence="3 4">
    <name type="scientific">Aneurinibacillus thermoaerophilus</name>
    <dbReference type="NCBI Taxonomy" id="143495"/>
    <lineage>
        <taxon>Bacteria</taxon>
        <taxon>Bacillati</taxon>
        <taxon>Bacillota</taxon>
        <taxon>Bacilli</taxon>
        <taxon>Bacillales</taxon>
        <taxon>Paenibacillaceae</taxon>
        <taxon>Aneurinibacillus group</taxon>
        <taxon>Aneurinibacillus</taxon>
    </lineage>
</organism>
<keyword evidence="5" id="KW-1185">Reference proteome</keyword>
<dbReference type="AlphaFoldDB" id="A0A1G7Y5E3"/>
<dbReference type="EMBL" id="FNDE01000005">
    <property type="protein sequence ID" value="SDG91675.1"/>
    <property type="molecule type" value="Genomic_DNA"/>
</dbReference>
<keyword evidence="1" id="KW-1133">Transmembrane helix</keyword>
<dbReference type="NCBIfam" id="TIGR02359">
    <property type="entry name" value="thiW"/>
    <property type="match status" value="1"/>
</dbReference>
<dbReference type="Pfam" id="PF09512">
    <property type="entry name" value="ThiW"/>
    <property type="match status" value="1"/>
</dbReference>
<dbReference type="OrthoDB" id="5516776at2"/>
<feature type="transmembrane region" description="Helical" evidence="1">
    <location>
        <begin position="100"/>
        <end position="122"/>
    </location>
</feature>
<sequence length="163" mass="16871">MKATVRLTFMALLVAIGTIGSSFLWFPAGVAKAYPIQHAVNVIAGVLLGPGAAVFIAFTIGVIRNILGIGTLLAFPGGMIGAFLAGYLYKKIRKTWGAGIGEIVGTGLIGSFVSIPIATLLMGKSVGAFAFVPPFLISSVSGVLIACLLLPLLKKTPLGDYYK</sequence>
<accession>A0A1G7Y5E3</accession>
<feature type="transmembrane region" description="Helical" evidence="1">
    <location>
        <begin position="128"/>
        <end position="153"/>
    </location>
</feature>
<evidence type="ECO:0000313" key="5">
    <source>
        <dbReference type="Proteomes" id="UP000826616"/>
    </source>
</evidence>
<dbReference type="GeneID" id="97141799"/>
<dbReference type="RefSeq" id="WP_091260078.1">
    <property type="nucleotide sequence ID" value="NZ_CP080764.1"/>
</dbReference>
<dbReference type="EMBL" id="CP080764">
    <property type="protein sequence ID" value="QYY41380.1"/>
    <property type="molecule type" value="Genomic_DNA"/>
</dbReference>
<evidence type="ECO:0000256" key="1">
    <source>
        <dbReference type="SAM" id="Phobius"/>
    </source>
</evidence>
<feature type="transmembrane region" description="Helical" evidence="1">
    <location>
        <begin position="66"/>
        <end position="88"/>
    </location>
</feature>
<dbReference type="InterPro" id="IPR012652">
    <property type="entry name" value="ThiW"/>
</dbReference>
<protein>
    <submittedName>
        <fullName evidence="3">Energy coupling factor transporter S component ThiW</fullName>
    </submittedName>
</protein>
<reference evidence="2 5" key="2">
    <citation type="submission" date="2021-08" db="EMBL/GenBank/DDBJ databases">
        <title>Complete genome sequence of the strain Aneurinibacillus thermoaerophilus CCM 8960.</title>
        <authorList>
            <person name="Musilova J."/>
            <person name="Kourilova X."/>
            <person name="Pernicova I."/>
            <person name="Bezdicek M."/>
            <person name="Lengerova M."/>
            <person name="Obruca S."/>
            <person name="Sedlar K."/>
        </authorList>
    </citation>
    <scope>NUCLEOTIDE SEQUENCE [LARGE SCALE GENOMIC DNA]</scope>
    <source>
        <strain evidence="2 5">CCM 8960</strain>
    </source>
</reference>
<dbReference type="Gene3D" id="1.10.1760.20">
    <property type="match status" value="1"/>
</dbReference>
<dbReference type="Proteomes" id="UP000826616">
    <property type="component" value="Chromosome"/>
</dbReference>
<gene>
    <name evidence="2" type="primary">thiW</name>
    <name evidence="2" type="ORF">K3F53_10505</name>
    <name evidence="3" type="ORF">SAMN04489735_1005134</name>
</gene>
<evidence type="ECO:0000313" key="3">
    <source>
        <dbReference type="EMBL" id="SDG91675.1"/>
    </source>
</evidence>
<feature type="transmembrane region" description="Helical" evidence="1">
    <location>
        <begin position="6"/>
        <end position="26"/>
    </location>
</feature>
<keyword evidence="1" id="KW-0472">Membrane</keyword>
<feature type="transmembrane region" description="Helical" evidence="1">
    <location>
        <begin position="38"/>
        <end position="60"/>
    </location>
</feature>